<feature type="transmembrane region" description="Helical" evidence="6">
    <location>
        <begin position="43"/>
        <end position="68"/>
    </location>
</feature>
<comment type="caution">
    <text evidence="7">The sequence shown here is derived from an EMBL/GenBank/DDBJ whole genome shotgun (WGS) entry which is preliminary data.</text>
</comment>
<protein>
    <recommendedName>
        <fullName evidence="6">Phosphate transporter</fullName>
    </recommendedName>
</protein>
<dbReference type="InterPro" id="IPR001204">
    <property type="entry name" value="Phos_transporter"/>
</dbReference>
<evidence type="ECO:0000256" key="6">
    <source>
        <dbReference type="RuleBase" id="RU363058"/>
    </source>
</evidence>
<dbReference type="Proteomes" id="UP000269708">
    <property type="component" value="Unassembled WGS sequence"/>
</dbReference>
<keyword evidence="5 6" id="KW-0472">Membrane</keyword>
<organism evidence="7 8">
    <name type="scientific">Vulcaniibacterium tengchongense</name>
    <dbReference type="NCBI Taxonomy" id="1273429"/>
    <lineage>
        <taxon>Bacteria</taxon>
        <taxon>Pseudomonadati</taxon>
        <taxon>Pseudomonadota</taxon>
        <taxon>Gammaproteobacteria</taxon>
        <taxon>Lysobacterales</taxon>
        <taxon>Lysobacteraceae</taxon>
        <taxon>Vulcaniibacterium</taxon>
    </lineage>
</organism>
<dbReference type="PANTHER" id="PTHR11101:SF80">
    <property type="entry name" value="PHOSPHATE TRANSPORTER"/>
    <property type="match status" value="1"/>
</dbReference>
<dbReference type="GO" id="GO:0005315">
    <property type="term" value="F:phosphate transmembrane transporter activity"/>
    <property type="evidence" value="ECO:0007669"/>
    <property type="project" value="InterPro"/>
</dbReference>
<feature type="transmembrane region" description="Helical" evidence="6">
    <location>
        <begin position="155"/>
        <end position="176"/>
    </location>
</feature>
<evidence type="ECO:0000313" key="8">
    <source>
        <dbReference type="Proteomes" id="UP000269708"/>
    </source>
</evidence>
<feature type="transmembrane region" description="Helical" evidence="6">
    <location>
        <begin position="348"/>
        <end position="370"/>
    </location>
</feature>
<keyword evidence="6" id="KW-0592">Phosphate transport</keyword>
<keyword evidence="3 6" id="KW-0812">Transmembrane</keyword>
<dbReference type="PANTHER" id="PTHR11101">
    <property type="entry name" value="PHOSPHATE TRANSPORTER"/>
    <property type="match status" value="1"/>
</dbReference>
<evidence type="ECO:0000313" key="7">
    <source>
        <dbReference type="EMBL" id="RPE81297.1"/>
    </source>
</evidence>
<name>A0A3N4VW69_9GAMM</name>
<accession>A0A3N4VW69</accession>
<evidence type="ECO:0000256" key="4">
    <source>
        <dbReference type="ARBA" id="ARBA00022989"/>
    </source>
</evidence>
<evidence type="ECO:0000256" key="5">
    <source>
        <dbReference type="ARBA" id="ARBA00023136"/>
    </source>
</evidence>
<evidence type="ECO:0000256" key="3">
    <source>
        <dbReference type="ARBA" id="ARBA00022692"/>
    </source>
</evidence>
<dbReference type="GO" id="GO:0035435">
    <property type="term" value="P:phosphate ion transmembrane transport"/>
    <property type="evidence" value="ECO:0007669"/>
    <property type="project" value="TreeGrafter"/>
</dbReference>
<comment type="subcellular location">
    <subcellularLocation>
        <location evidence="1 6">Membrane</location>
        <topology evidence="1 6">Multi-pass membrane protein</topology>
    </subcellularLocation>
</comment>
<gene>
    <name evidence="7" type="ORF">EDC50_0482</name>
</gene>
<keyword evidence="4 6" id="KW-1133">Transmembrane helix</keyword>
<comment type="caution">
    <text evidence="6">Lacks conserved residue(s) required for the propagation of feature annotation.</text>
</comment>
<keyword evidence="2 6" id="KW-0813">Transport</keyword>
<dbReference type="EMBL" id="RKQN01000001">
    <property type="protein sequence ID" value="RPE81297.1"/>
    <property type="molecule type" value="Genomic_DNA"/>
</dbReference>
<keyword evidence="8" id="KW-1185">Reference proteome</keyword>
<dbReference type="OrthoDB" id="9779554at2"/>
<dbReference type="GO" id="GO:0016020">
    <property type="term" value="C:membrane"/>
    <property type="evidence" value="ECO:0007669"/>
    <property type="project" value="UniProtKB-SubCell"/>
</dbReference>
<reference evidence="7 8" key="1">
    <citation type="submission" date="2018-11" db="EMBL/GenBank/DDBJ databases">
        <title>Genomic Encyclopedia of Type Strains, Phase IV (KMG-IV): sequencing the most valuable type-strain genomes for metagenomic binning, comparative biology and taxonomic classification.</title>
        <authorList>
            <person name="Goeker M."/>
        </authorList>
    </citation>
    <scope>NUCLEOTIDE SEQUENCE [LARGE SCALE GENOMIC DNA]</scope>
    <source>
        <strain evidence="7 8">DSM 25623</strain>
    </source>
</reference>
<proteinExistence type="inferred from homology"/>
<feature type="transmembrane region" description="Helical" evidence="6">
    <location>
        <begin position="80"/>
        <end position="98"/>
    </location>
</feature>
<evidence type="ECO:0000256" key="1">
    <source>
        <dbReference type="ARBA" id="ARBA00004141"/>
    </source>
</evidence>
<dbReference type="AlphaFoldDB" id="A0A3N4VW69"/>
<evidence type="ECO:0000256" key="2">
    <source>
        <dbReference type="ARBA" id="ARBA00022448"/>
    </source>
</evidence>
<comment type="similarity">
    <text evidence="6">Belongs to the inorganic phosphate transporter (PiT) (TC 2.A.20) family.</text>
</comment>
<dbReference type="RefSeq" id="WP_123768864.1">
    <property type="nucleotide sequence ID" value="NZ_RKQN01000001.1"/>
</dbReference>
<dbReference type="Pfam" id="PF01384">
    <property type="entry name" value="PHO4"/>
    <property type="match status" value="1"/>
</dbReference>
<sequence>MLTLVLVVVLAALVFEYINGFHDTANSIATVVATKVLSPMQAVALAAIMNLVGALWGTAVAKTIASGLLDTGVVEVTSQLILCALLGGIVWNLITWWLGLPSSSSHALIGGLCGAALAEAMNDFDAVIWSQPADPWYKSAGVLWKVIVPMVSSPVLGFAAGFVVMGVLFGVISLMARSGGVLARIARPRWVNGVFGKAQLLSAAGMGFAHGLNDAQKTMGIIALTLVSAQAAGTLDDLPPWLAFLHPSQAALENNDIDTWIKLTCAVVMAAGTAAGGWRIIKTLGHKLVKLHPIHGFAAETSAASVITLASSLGIPVSTTHNISAAIMGVGTAKRFNAIKWTVVERMIWAWILTIPAAGGIAYLCFRAMAALGWA</sequence>